<feature type="transmembrane region" description="Helical" evidence="2">
    <location>
        <begin position="300"/>
        <end position="321"/>
    </location>
</feature>
<feature type="transmembrane region" description="Helical" evidence="2">
    <location>
        <begin position="141"/>
        <end position="158"/>
    </location>
</feature>
<feature type="transmembrane region" description="Helical" evidence="2">
    <location>
        <begin position="252"/>
        <end position="270"/>
    </location>
</feature>
<feature type="transmembrane region" description="Helical" evidence="2">
    <location>
        <begin position="47"/>
        <end position="70"/>
    </location>
</feature>
<dbReference type="Proteomes" id="UP000614996">
    <property type="component" value="Unassembled WGS sequence"/>
</dbReference>
<sequence length="463" mass="48655">MPPNEPEPAAAPQATPESGLTHLPGRGLSRWLLVRGLPRDPQATAHLTAMLVAAVSTVLLVRGGLALAGYPQVGGGGLHIAHVLWGGLLMIVGLVLLLSFVGPVIRPLASVLAGIGIGLFIDEVGKFVTSDNDYFYRPATAIMYVLVVVLVLLVHALHGRRPHHPSEHLAAAVDQAVAGVVGGFTPRRRAAAGRQLHRAGRAPGRSEARALIGAVPDDPVELFDPLRFVDPHRLLARLRLWARREVHGQGRIAQALPTITVIVLLAQIAYSGAQFGVRLVGRLDGPAGAVWRGAPGPIPLVLGLASTVACLVLVIGGWRLLRRDRLRGFTWFHRSLLVNLLFTRVFEFDVTQFVATVSVLVDVLMLVVVGAELGRLNRLADAAEAQAAIAEEPVPVAGPASAGDEQPPAAPAAARDEQPPAGNAAARDEQPPAGNAAARDEQRPAGDDAAAGDERPPAAGSDR</sequence>
<proteinExistence type="predicted"/>
<evidence type="ECO:0000313" key="4">
    <source>
        <dbReference type="Proteomes" id="UP000614996"/>
    </source>
</evidence>
<feature type="compositionally biased region" description="Basic and acidic residues" evidence="1">
    <location>
        <begin position="438"/>
        <end position="463"/>
    </location>
</feature>
<name>A0A8J4AHB4_9ACTN</name>
<dbReference type="RefSeq" id="WP_207127368.1">
    <property type="nucleotide sequence ID" value="NZ_BOPO01000102.1"/>
</dbReference>
<evidence type="ECO:0000313" key="3">
    <source>
        <dbReference type="EMBL" id="GIL29697.1"/>
    </source>
</evidence>
<dbReference type="EMBL" id="BOPO01000102">
    <property type="protein sequence ID" value="GIL29697.1"/>
    <property type="molecule type" value="Genomic_DNA"/>
</dbReference>
<comment type="caution">
    <text evidence="3">The sequence shown here is derived from an EMBL/GenBank/DDBJ whole genome shotgun (WGS) entry which is preliminary data.</text>
</comment>
<keyword evidence="2" id="KW-0812">Transmembrane</keyword>
<dbReference type="AlphaFoldDB" id="A0A8J4AHB4"/>
<keyword evidence="4" id="KW-1185">Reference proteome</keyword>
<feature type="region of interest" description="Disordered" evidence="1">
    <location>
        <begin position="396"/>
        <end position="463"/>
    </location>
</feature>
<keyword evidence="2" id="KW-0472">Membrane</keyword>
<evidence type="ECO:0000256" key="1">
    <source>
        <dbReference type="SAM" id="MobiDB-lite"/>
    </source>
</evidence>
<evidence type="ECO:0000256" key="2">
    <source>
        <dbReference type="SAM" id="Phobius"/>
    </source>
</evidence>
<reference evidence="4" key="1">
    <citation type="journal article" date="2021" name="Int. J. Syst. Evol. Microbiol.">
        <title>Actinocatenispora comari sp. nov., an endophytic actinomycete isolated from aerial parts of Comarum salesowianum.</title>
        <authorList>
            <person name="Oyunbileg N."/>
            <person name="Iizaka Y."/>
            <person name="Hamada M."/>
            <person name="Davaapurev B.O."/>
            <person name="Fukumoto A."/>
            <person name="Tsetseg B."/>
            <person name="Kato F."/>
            <person name="Tamura T."/>
            <person name="Batkhuu J."/>
            <person name="Anzai Y."/>
        </authorList>
    </citation>
    <scope>NUCLEOTIDE SEQUENCE [LARGE SCALE GENOMIC DNA]</scope>
    <source>
        <strain evidence="4">NUM-2625</strain>
    </source>
</reference>
<feature type="transmembrane region" description="Helical" evidence="2">
    <location>
        <begin position="76"/>
        <end position="97"/>
    </location>
</feature>
<organism evidence="3 4">
    <name type="scientific">Actinocatenispora comari</name>
    <dbReference type="NCBI Taxonomy" id="2807577"/>
    <lineage>
        <taxon>Bacteria</taxon>
        <taxon>Bacillati</taxon>
        <taxon>Actinomycetota</taxon>
        <taxon>Actinomycetes</taxon>
        <taxon>Micromonosporales</taxon>
        <taxon>Micromonosporaceae</taxon>
        <taxon>Actinocatenispora</taxon>
    </lineage>
</organism>
<accession>A0A8J4AHB4</accession>
<protein>
    <submittedName>
        <fullName evidence="3">Uncharacterized protein</fullName>
    </submittedName>
</protein>
<keyword evidence="2" id="KW-1133">Transmembrane helix</keyword>
<gene>
    <name evidence="3" type="ORF">NUM_49510</name>
</gene>